<dbReference type="Proteomes" id="UP000263928">
    <property type="component" value="Unassembled WGS sequence"/>
</dbReference>
<dbReference type="RefSeq" id="WP_119161317.1">
    <property type="nucleotide sequence ID" value="NZ_LR134442.1"/>
</dbReference>
<keyword evidence="6" id="KW-0813">Transport</keyword>
<dbReference type="SUPFAM" id="SSF103473">
    <property type="entry name" value="MFS general substrate transporter"/>
    <property type="match status" value="1"/>
</dbReference>
<keyword evidence="2" id="KW-0812">Transmembrane</keyword>
<dbReference type="AlphaFoldDB" id="A0A383S4L0"/>
<organism evidence="6 7">
    <name type="scientific">Propionibacterium australiense</name>
    <dbReference type="NCBI Taxonomy" id="119981"/>
    <lineage>
        <taxon>Bacteria</taxon>
        <taxon>Bacillati</taxon>
        <taxon>Actinomycetota</taxon>
        <taxon>Actinomycetes</taxon>
        <taxon>Propionibacteriales</taxon>
        <taxon>Propionibacteriaceae</taxon>
        <taxon>Propionibacterium</taxon>
    </lineage>
</organism>
<dbReference type="GO" id="GO:0005886">
    <property type="term" value="C:plasma membrane"/>
    <property type="evidence" value="ECO:0007669"/>
    <property type="project" value="UniProtKB-SubCell"/>
</dbReference>
<keyword evidence="3" id="KW-1133">Transmembrane helix</keyword>
<keyword evidence="7" id="KW-1185">Reference proteome</keyword>
<accession>A0A383S4L0</accession>
<evidence type="ECO:0000313" key="7">
    <source>
        <dbReference type="Proteomes" id="UP000263928"/>
    </source>
</evidence>
<dbReference type="InterPro" id="IPR036259">
    <property type="entry name" value="MFS_trans_sf"/>
</dbReference>
<dbReference type="GO" id="GO:0046943">
    <property type="term" value="F:carboxylic acid transmembrane transporter activity"/>
    <property type="evidence" value="ECO:0007669"/>
    <property type="project" value="TreeGrafter"/>
</dbReference>
<dbReference type="EMBL" id="UNQJ01000004">
    <property type="protein sequence ID" value="SYZ32940.1"/>
    <property type="molecule type" value="Genomic_DNA"/>
</dbReference>
<evidence type="ECO:0000256" key="1">
    <source>
        <dbReference type="ARBA" id="ARBA00004651"/>
    </source>
</evidence>
<dbReference type="PROSITE" id="PS51257">
    <property type="entry name" value="PROKAR_LIPOPROTEIN"/>
    <property type="match status" value="1"/>
</dbReference>
<dbReference type="InterPro" id="IPR011701">
    <property type="entry name" value="MFS"/>
</dbReference>
<comment type="subcellular location">
    <subcellularLocation>
        <location evidence="1">Cell membrane</location>
        <topology evidence="1">Multi-pass membrane protein</topology>
    </subcellularLocation>
</comment>
<proteinExistence type="predicted"/>
<evidence type="ECO:0000256" key="4">
    <source>
        <dbReference type="ARBA" id="ARBA00023136"/>
    </source>
</evidence>
<feature type="domain" description="Major facilitator superfamily (MFS) profile" evidence="5">
    <location>
        <begin position="28"/>
        <end position="431"/>
    </location>
</feature>
<dbReference type="Gene3D" id="1.20.1250.20">
    <property type="entry name" value="MFS general substrate transporter like domains"/>
    <property type="match status" value="2"/>
</dbReference>
<dbReference type="PROSITE" id="PS50850">
    <property type="entry name" value="MFS"/>
    <property type="match status" value="1"/>
</dbReference>
<dbReference type="PROSITE" id="PS00217">
    <property type="entry name" value="SUGAR_TRANSPORT_2"/>
    <property type="match status" value="1"/>
</dbReference>
<dbReference type="Pfam" id="PF07690">
    <property type="entry name" value="MFS_1"/>
    <property type="match status" value="1"/>
</dbReference>
<keyword evidence="4" id="KW-0472">Membrane</keyword>
<evidence type="ECO:0000259" key="5">
    <source>
        <dbReference type="PROSITE" id="PS50850"/>
    </source>
</evidence>
<keyword evidence="6" id="KW-0762">Sugar transport</keyword>
<evidence type="ECO:0000256" key="3">
    <source>
        <dbReference type="ARBA" id="ARBA00022989"/>
    </source>
</evidence>
<dbReference type="PANTHER" id="PTHR23508">
    <property type="entry name" value="CARBOXYLIC ACID TRANSPORTER PROTEIN HOMOLOG"/>
    <property type="match status" value="1"/>
</dbReference>
<dbReference type="InterPro" id="IPR020846">
    <property type="entry name" value="MFS_dom"/>
</dbReference>
<dbReference type="InterPro" id="IPR005829">
    <property type="entry name" value="Sugar_transporter_CS"/>
</dbReference>
<sequence>MAEDSARPVQTVSTRSWKITAHPVSWMLLGCTTLAILMTSIDATILASVLPFVKVHFGLDDAGAGLINSLFFIGTVAGAFFFGWLSDVVGNGYRRSWVWIIAMSLSVIGGVGTFAFASSWVAFQIMRVVMGVSRGGSEPTNVAIVGEWWQKENRGFAVGTHHIGFPLGQFVGPAIIAFFATQEDWGKAFLVIPLIGVPIMIGQAILGTRRNQIRVTDWIVAHGMTPPLDVNDDGKMHRKAFVILRDAIKVPNIVRAIFVNFGFLWCELGLTTFLVIFLTERTDMSSAQAIVASGASGLTGWFGQMLWGTVSDHIGRKKVLVILGLGWIACVIPLFLVTTAWQTWTALLIWGLFRNAPFPVLYSVVLDSAPGQAGSAMGLIIGLTTGLGGAVTSAVTGIVLQNFGWGWTFASLLAGVVVAIIAICTLQETVVTRSDPSGQATAPV</sequence>
<reference evidence="7" key="1">
    <citation type="submission" date="2018-08" db="EMBL/GenBank/DDBJ databases">
        <authorList>
            <person name="Hornung B."/>
        </authorList>
    </citation>
    <scope>NUCLEOTIDE SEQUENCE [LARGE SCALE GENOMIC DNA]</scope>
</reference>
<name>A0A383S4L0_9ACTN</name>
<evidence type="ECO:0000313" key="6">
    <source>
        <dbReference type="EMBL" id="SYZ32940.1"/>
    </source>
</evidence>
<dbReference type="PANTHER" id="PTHR23508:SF10">
    <property type="entry name" value="CARBOXYLIC ACID TRANSPORTER PROTEIN HOMOLOG"/>
    <property type="match status" value="1"/>
</dbReference>
<protein>
    <submittedName>
        <fullName evidence="6">Sugar transporter, conserved site</fullName>
    </submittedName>
</protein>
<gene>
    <name evidence="6" type="ORF">PROPAUS_0851</name>
</gene>
<evidence type="ECO:0000256" key="2">
    <source>
        <dbReference type="ARBA" id="ARBA00022692"/>
    </source>
</evidence>